<name>A0ABU0MXK9_9FIRM</name>
<dbReference type="Proteomes" id="UP001232584">
    <property type="component" value="Unassembled WGS sequence"/>
</dbReference>
<keyword evidence="2" id="KW-1185">Reference proteome</keyword>
<dbReference type="EMBL" id="JAUSWG010000002">
    <property type="protein sequence ID" value="MDQ0555349.1"/>
    <property type="molecule type" value="Genomic_DNA"/>
</dbReference>
<evidence type="ECO:0008006" key="3">
    <source>
        <dbReference type="Google" id="ProtNLM"/>
    </source>
</evidence>
<proteinExistence type="predicted"/>
<dbReference type="RefSeq" id="WP_307502396.1">
    <property type="nucleotide sequence ID" value="NZ_BAAACE010000029.1"/>
</dbReference>
<accession>A0ABU0MXK9</accession>
<sequence length="146" mass="17392">MNYIKNTKKLCHKCLQKKEGIVKYEISKRGYGSKFDDDKITIQLCPDCDNLSLYKWVNEKPQIDGYEETYKYEDDILNFINSLPIQGREIIYNQTNKKFFIDSQEWIDRELEDDKELVSESELDMFIKLCEGNIEMNHLSSSFTLY</sequence>
<evidence type="ECO:0000313" key="1">
    <source>
        <dbReference type="EMBL" id="MDQ0555349.1"/>
    </source>
</evidence>
<evidence type="ECO:0000313" key="2">
    <source>
        <dbReference type="Proteomes" id="UP001232584"/>
    </source>
</evidence>
<organism evidence="1 2">
    <name type="scientific">Paraclostridium ghonii</name>
    <dbReference type="NCBI Taxonomy" id="29358"/>
    <lineage>
        <taxon>Bacteria</taxon>
        <taxon>Bacillati</taxon>
        <taxon>Bacillota</taxon>
        <taxon>Clostridia</taxon>
        <taxon>Peptostreptococcales</taxon>
        <taxon>Peptostreptococcaceae</taxon>
        <taxon>Paraclostridium</taxon>
    </lineage>
</organism>
<gene>
    <name evidence="1" type="ORF">QOZ92_000462</name>
</gene>
<reference evidence="1 2" key="1">
    <citation type="submission" date="2023-07" db="EMBL/GenBank/DDBJ databases">
        <title>Genomic Encyclopedia of Type Strains, Phase IV (KMG-IV): sequencing the most valuable type-strain genomes for metagenomic binning, comparative biology and taxonomic classification.</title>
        <authorList>
            <person name="Goeker M."/>
        </authorList>
    </citation>
    <scope>NUCLEOTIDE SEQUENCE [LARGE SCALE GENOMIC DNA]</scope>
    <source>
        <strain evidence="1 2">DSM 15049</strain>
    </source>
</reference>
<protein>
    <recommendedName>
        <fullName evidence="3">DUF1062 domain-containing protein</fullName>
    </recommendedName>
</protein>
<comment type="caution">
    <text evidence="1">The sequence shown here is derived from an EMBL/GenBank/DDBJ whole genome shotgun (WGS) entry which is preliminary data.</text>
</comment>